<feature type="compositionally biased region" description="Polar residues" evidence="1">
    <location>
        <begin position="99"/>
        <end position="116"/>
    </location>
</feature>
<reference evidence="3" key="1">
    <citation type="submission" date="2020-03" db="EMBL/GenBank/DDBJ databases">
        <title>A high-quality chromosome-level genome assembly of a woody plant with both climbing and erect habits, Rhamnella rubrinervis.</title>
        <authorList>
            <person name="Lu Z."/>
            <person name="Yang Y."/>
            <person name="Zhu X."/>
            <person name="Sun Y."/>
        </authorList>
    </citation>
    <scope>NUCLEOTIDE SEQUENCE</scope>
    <source>
        <strain evidence="3">BYM</strain>
        <tissue evidence="3">Leaf</tissue>
    </source>
</reference>
<comment type="caution">
    <text evidence="3">The sequence shown here is derived from an EMBL/GenBank/DDBJ whole genome shotgun (WGS) entry which is preliminary data.</text>
</comment>
<accession>A0A8K0MMK7</accession>
<feature type="compositionally biased region" description="Basic and acidic residues" evidence="1">
    <location>
        <begin position="74"/>
        <end position="89"/>
    </location>
</feature>
<proteinExistence type="predicted"/>
<dbReference type="Pfam" id="PF05627">
    <property type="entry name" value="AvrRpt-cleavage"/>
    <property type="match status" value="2"/>
</dbReference>
<gene>
    <name evidence="3" type="ORF">FNV43_RR07887</name>
</gene>
<evidence type="ECO:0000256" key="1">
    <source>
        <dbReference type="SAM" id="MobiDB-lite"/>
    </source>
</evidence>
<feature type="domain" description="RIN4 pathogenic type III effector avirulence factor Avr cleavage site" evidence="2">
    <location>
        <begin position="188"/>
        <end position="220"/>
    </location>
</feature>
<protein>
    <recommendedName>
        <fullName evidence="2">RIN4 pathogenic type III effector avirulence factor Avr cleavage site domain-containing protein</fullName>
    </recommendedName>
</protein>
<sequence length="264" mass="29505">MANNTHVPKFGNWDNDNVAYTAYFENARKQKTGAKMNPNDPEQNPEAFMRGGGTVAESDDPYAIAVPQPPNNNSKEDMKSVREHADQGQRIRHRRPHQSYINSISTTGSYNKSITLTESNSDEKSSSDSSLLRHRRTRSDKKKSASHLVPQPISTDNSFPHGHGRHKSDITNHSSSSSSMTDPHHRATSSIPKFGEWNEADPRSGEGFTAIFEKVKQEKQIAFANLPTTTVPQQPCNYMNGTQTKRRTCFKSKMCCCLFSNGSE</sequence>
<keyword evidence="4" id="KW-1185">Reference proteome</keyword>
<dbReference type="PANTHER" id="PTHR33159">
    <property type="entry name" value="RPM1-INTERACTING PROTEIN 4 (RIN4) FAMILY PROTEIN"/>
    <property type="match status" value="1"/>
</dbReference>
<evidence type="ECO:0000259" key="2">
    <source>
        <dbReference type="Pfam" id="PF05627"/>
    </source>
</evidence>
<feature type="compositionally biased region" description="Basic residues" evidence="1">
    <location>
        <begin position="132"/>
        <end position="145"/>
    </location>
</feature>
<feature type="region of interest" description="Disordered" evidence="1">
    <location>
        <begin position="30"/>
        <end position="202"/>
    </location>
</feature>
<dbReference type="AlphaFoldDB" id="A0A8K0MMK7"/>
<dbReference type="InterPro" id="IPR040387">
    <property type="entry name" value="RIN4/NOI4"/>
</dbReference>
<feature type="domain" description="RIN4 pathogenic type III effector avirulence factor Avr cleavage site" evidence="2">
    <location>
        <begin position="3"/>
        <end position="31"/>
    </location>
</feature>
<dbReference type="InterPro" id="IPR008700">
    <property type="entry name" value="TypeIII_avirulence_cleave"/>
</dbReference>
<dbReference type="Proteomes" id="UP000796880">
    <property type="component" value="Unassembled WGS sequence"/>
</dbReference>
<organism evidence="3 4">
    <name type="scientific">Rhamnella rubrinervis</name>
    <dbReference type="NCBI Taxonomy" id="2594499"/>
    <lineage>
        <taxon>Eukaryota</taxon>
        <taxon>Viridiplantae</taxon>
        <taxon>Streptophyta</taxon>
        <taxon>Embryophyta</taxon>
        <taxon>Tracheophyta</taxon>
        <taxon>Spermatophyta</taxon>
        <taxon>Magnoliopsida</taxon>
        <taxon>eudicotyledons</taxon>
        <taxon>Gunneridae</taxon>
        <taxon>Pentapetalae</taxon>
        <taxon>rosids</taxon>
        <taxon>fabids</taxon>
        <taxon>Rosales</taxon>
        <taxon>Rhamnaceae</taxon>
        <taxon>rhamnoid group</taxon>
        <taxon>Rhamneae</taxon>
        <taxon>Rhamnella</taxon>
    </lineage>
</organism>
<dbReference type="PANTHER" id="PTHR33159:SF49">
    <property type="entry name" value="RPM1-INTERACTING PROTEIN 4"/>
    <property type="match status" value="1"/>
</dbReference>
<dbReference type="GO" id="GO:0005886">
    <property type="term" value="C:plasma membrane"/>
    <property type="evidence" value="ECO:0007669"/>
    <property type="project" value="TreeGrafter"/>
</dbReference>
<dbReference type="EMBL" id="VOIH02000003">
    <property type="protein sequence ID" value="KAF3451791.1"/>
    <property type="molecule type" value="Genomic_DNA"/>
</dbReference>
<evidence type="ECO:0000313" key="3">
    <source>
        <dbReference type="EMBL" id="KAF3451791.1"/>
    </source>
</evidence>
<name>A0A8K0MMK7_9ROSA</name>
<evidence type="ECO:0000313" key="4">
    <source>
        <dbReference type="Proteomes" id="UP000796880"/>
    </source>
</evidence>
<dbReference type="OrthoDB" id="765662at2759"/>